<dbReference type="Gene3D" id="3.90.105.10">
    <property type="entry name" value="Molybdopterin biosynthesis moea protein, domain 2"/>
    <property type="match status" value="1"/>
</dbReference>
<dbReference type="Gene3D" id="3.40.980.10">
    <property type="entry name" value="MoaB/Mog-like domain"/>
    <property type="match status" value="1"/>
</dbReference>
<reference evidence="8" key="1">
    <citation type="journal article" date="2014" name="Int. J. Syst. Evol. Microbiol.">
        <title>Complete genome of a new Firmicutes species belonging to the dominant human colonic microbiota ('Ruminococcus bicirculans') reveals two chromosomes and a selective capacity to utilize plant glucans.</title>
        <authorList>
            <consortium name="NISC Comparative Sequencing Program"/>
            <person name="Wegmann U."/>
            <person name="Louis P."/>
            <person name="Goesmann A."/>
            <person name="Henrissat B."/>
            <person name="Duncan S.H."/>
            <person name="Flint H.J."/>
        </authorList>
    </citation>
    <scope>NUCLEOTIDE SEQUENCE</scope>
    <source>
        <strain evidence="8">CGMCC 1.18437</strain>
    </source>
</reference>
<comment type="similarity">
    <text evidence="3 6">Belongs to the MoeA family.</text>
</comment>
<dbReference type="SUPFAM" id="SSF63867">
    <property type="entry name" value="MoeA C-terminal domain-like"/>
    <property type="match status" value="1"/>
</dbReference>
<dbReference type="EC" id="2.10.1.1" evidence="6"/>
<dbReference type="InterPro" id="IPR038987">
    <property type="entry name" value="MoeA-like"/>
</dbReference>
<comment type="caution">
    <text evidence="9">The sequence shown here is derived from an EMBL/GenBank/DDBJ whole genome shotgun (WGS) entry which is preliminary data.</text>
</comment>
<evidence type="ECO:0000259" key="7">
    <source>
        <dbReference type="SMART" id="SM00852"/>
    </source>
</evidence>
<dbReference type="Pfam" id="PF03453">
    <property type="entry name" value="MoeA_N"/>
    <property type="match status" value="1"/>
</dbReference>
<comment type="pathway">
    <text evidence="2 6">Cofactor biosynthesis; molybdopterin biosynthesis.</text>
</comment>
<keyword evidence="11" id="KW-1185">Reference proteome</keyword>
<dbReference type="SMART" id="SM00852">
    <property type="entry name" value="MoCF_biosynth"/>
    <property type="match status" value="1"/>
</dbReference>
<dbReference type="Pfam" id="PF00994">
    <property type="entry name" value="MoCF_biosynth"/>
    <property type="match status" value="1"/>
</dbReference>
<dbReference type="GO" id="GO:0005829">
    <property type="term" value="C:cytosol"/>
    <property type="evidence" value="ECO:0007669"/>
    <property type="project" value="TreeGrafter"/>
</dbReference>
<dbReference type="Gene3D" id="2.40.340.10">
    <property type="entry name" value="MoeA, C-terminal, domain IV"/>
    <property type="match status" value="1"/>
</dbReference>
<name>A0A7W8KIF2_9DEIO</name>
<dbReference type="InterPro" id="IPR036688">
    <property type="entry name" value="MoeA_C_domain_IV_sf"/>
</dbReference>
<comment type="function">
    <text evidence="1 6">Catalyzes the insertion of molybdate into adenylated molybdopterin with the concomitant release of AMP.</text>
</comment>
<dbReference type="RefSeq" id="WP_184115514.1">
    <property type="nucleotide sequence ID" value="NZ_BNAJ01000014.1"/>
</dbReference>
<keyword evidence="6" id="KW-0460">Magnesium</keyword>
<evidence type="ECO:0000256" key="5">
    <source>
        <dbReference type="ARBA" id="ARBA00047317"/>
    </source>
</evidence>
<evidence type="ECO:0000313" key="10">
    <source>
        <dbReference type="Proteomes" id="UP000539473"/>
    </source>
</evidence>
<dbReference type="InterPro" id="IPR001453">
    <property type="entry name" value="MoaB/Mog_dom"/>
</dbReference>
<dbReference type="Proteomes" id="UP000539473">
    <property type="component" value="Unassembled WGS sequence"/>
</dbReference>
<dbReference type="Pfam" id="PF03454">
    <property type="entry name" value="MoeA_C"/>
    <property type="match status" value="1"/>
</dbReference>
<dbReference type="InterPro" id="IPR036135">
    <property type="entry name" value="MoeA_linker/N_sf"/>
</dbReference>
<evidence type="ECO:0000256" key="6">
    <source>
        <dbReference type="RuleBase" id="RU365090"/>
    </source>
</evidence>
<reference evidence="11" key="2">
    <citation type="journal article" date="2019" name="Int. J. Syst. Evol. Microbiol.">
        <title>The Global Catalogue of Microorganisms (GCM) 10K type strain sequencing project: providing services to taxonomists for standard genome sequencing and annotation.</title>
        <authorList>
            <consortium name="The Broad Institute Genomics Platform"/>
            <consortium name="The Broad Institute Genome Sequencing Center for Infectious Disease"/>
            <person name="Wu L."/>
            <person name="Ma J."/>
        </authorList>
    </citation>
    <scope>NUCLEOTIDE SEQUENCE [LARGE SCALE GENOMIC DNA]</scope>
    <source>
        <strain evidence="11">CGMCC 1.18437</strain>
    </source>
</reference>
<evidence type="ECO:0000313" key="8">
    <source>
        <dbReference type="EMBL" id="GHF60166.1"/>
    </source>
</evidence>
<comment type="cofactor">
    <cofactor evidence="6">
        <name>Mg(2+)</name>
        <dbReference type="ChEBI" id="CHEBI:18420"/>
    </cofactor>
</comment>
<evidence type="ECO:0000256" key="2">
    <source>
        <dbReference type="ARBA" id="ARBA00005046"/>
    </source>
</evidence>
<dbReference type="SUPFAM" id="SSF53218">
    <property type="entry name" value="Molybdenum cofactor biosynthesis proteins"/>
    <property type="match status" value="1"/>
</dbReference>
<gene>
    <name evidence="8" type="ORF">GCM10017781_40380</name>
    <name evidence="9" type="ORF">HNQ07_004269</name>
</gene>
<accession>A0A7W8KIF2</accession>
<keyword evidence="6" id="KW-0500">Molybdenum</keyword>
<evidence type="ECO:0000256" key="4">
    <source>
        <dbReference type="ARBA" id="ARBA00023150"/>
    </source>
</evidence>
<reference evidence="8" key="4">
    <citation type="submission" date="2024-05" db="EMBL/GenBank/DDBJ databases">
        <authorList>
            <person name="Sun Q."/>
            <person name="Zhou Y."/>
        </authorList>
    </citation>
    <scope>NUCLEOTIDE SEQUENCE</scope>
    <source>
        <strain evidence="8">CGMCC 1.18437</strain>
    </source>
</reference>
<sequence>MTARPSTLVHATLPEALAALQHLLPARRAEEVPLTGGLGRVLASPLSARADHPSATESAMDGVACRAADAAQVPVTLKLVGESRAGAPFVGTLGPGEAVRISTGAVMPAGADAVCRREDLRLDGEIVTLLAPARPSDVRAQGSDFQAGDPVLEAGTRLTPARLALAAAMGHAALPVVAALRVGVLSGGDELVEPGGFLRAGQTYNANPYGLWAALREDGHDPVLLPAAADTPGALEARLNAAGDLDLLISSGGVGAGGHDQVRRLLERGNVLFSGLGIRPGAPTMAGRWQGRPIIALPGNPVAALVVYEVLVRPLLTGKEPRTISLQAGTPFRDAPGRTAYWRALVRGNAAFDQKEQGSGMLRSLAQSDALVVIPAGGGVAAGGQVEVIMLS</sequence>
<dbReference type="PANTHER" id="PTHR10192:SF5">
    <property type="entry name" value="GEPHYRIN"/>
    <property type="match status" value="1"/>
</dbReference>
<comment type="catalytic activity">
    <reaction evidence="5">
        <text>adenylyl-molybdopterin + molybdate = Mo-molybdopterin + AMP + H(+)</text>
        <dbReference type="Rhea" id="RHEA:35047"/>
        <dbReference type="ChEBI" id="CHEBI:15378"/>
        <dbReference type="ChEBI" id="CHEBI:36264"/>
        <dbReference type="ChEBI" id="CHEBI:62727"/>
        <dbReference type="ChEBI" id="CHEBI:71302"/>
        <dbReference type="ChEBI" id="CHEBI:456215"/>
        <dbReference type="EC" id="2.10.1.1"/>
    </reaction>
</comment>
<evidence type="ECO:0000313" key="11">
    <source>
        <dbReference type="Proteomes" id="UP000619376"/>
    </source>
</evidence>
<evidence type="ECO:0000256" key="1">
    <source>
        <dbReference type="ARBA" id="ARBA00002901"/>
    </source>
</evidence>
<proteinExistence type="inferred from homology"/>
<keyword evidence="6 9" id="KW-0808">Transferase</keyword>
<dbReference type="EMBL" id="JACHFK010000015">
    <property type="protein sequence ID" value="MBB5378762.1"/>
    <property type="molecule type" value="Genomic_DNA"/>
</dbReference>
<dbReference type="CDD" id="cd00887">
    <property type="entry name" value="MoeA"/>
    <property type="match status" value="1"/>
</dbReference>
<dbReference type="Proteomes" id="UP000619376">
    <property type="component" value="Unassembled WGS sequence"/>
</dbReference>
<keyword evidence="4 6" id="KW-0501">Molybdenum cofactor biosynthesis</keyword>
<feature type="domain" description="MoaB/Mog" evidence="7">
    <location>
        <begin position="183"/>
        <end position="318"/>
    </location>
</feature>
<dbReference type="PANTHER" id="PTHR10192">
    <property type="entry name" value="MOLYBDOPTERIN BIOSYNTHESIS PROTEIN"/>
    <property type="match status" value="1"/>
</dbReference>
<keyword evidence="6" id="KW-0479">Metal-binding</keyword>
<evidence type="ECO:0000256" key="3">
    <source>
        <dbReference type="ARBA" id="ARBA00010763"/>
    </source>
</evidence>
<dbReference type="UniPathway" id="UPA00344"/>
<dbReference type="EMBL" id="BNAJ01000014">
    <property type="protein sequence ID" value="GHF60166.1"/>
    <property type="molecule type" value="Genomic_DNA"/>
</dbReference>
<dbReference type="GO" id="GO:0061599">
    <property type="term" value="F:molybdopterin molybdotransferase activity"/>
    <property type="evidence" value="ECO:0007669"/>
    <property type="project" value="UniProtKB-UniRule"/>
</dbReference>
<dbReference type="InterPro" id="IPR005110">
    <property type="entry name" value="MoeA_linker/N"/>
</dbReference>
<dbReference type="InterPro" id="IPR005111">
    <property type="entry name" value="MoeA_C_domain_IV"/>
</dbReference>
<dbReference type="Gene3D" id="2.170.190.11">
    <property type="entry name" value="Molybdopterin biosynthesis moea protein, domain 3"/>
    <property type="match status" value="1"/>
</dbReference>
<dbReference type="InterPro" id="IPR036425">
    <property type="entry name" value="MoaB/Mog-like_dom_sf"/>
</dbReference>
<organism evidence="9 10">
    <name type="scientific">Deinococcus metalli</name>
    <dbReference type="NCBI Taxonomy" id="1141878"/>
    <lineage>
        <taxon>Bacteria</taxon>
        <taxon>Thermotogati</taxon>
        <taxon>Deinococcota</taxon>
        <taxon>Deinococci</taxon>
        <taxon>Deinococcales</taxon>
        <taxon>Deinococcaceae</taxon>
        <taxon>Deinococcus</taxon>
    </lineage>
</organism>
<evidence type="ECO:0000313" key="9">
    <source>
        <dbReference type="EMBL" id="MBB5378762.1"/>
    </source>
</evidence>
<dbReference type="SUPFAM" id="SSF63882">
    <property type="entry name" value="MoeA N-terminal region -like"/>
    <property type="match status" value="1"/>
</dbReference>
<protein>
    <recommendedName>
        <fullName evidence="6">Molybdopterin molybdenumtransferase</fullName>
        <ecNumber evidence="6">2.10.1.1</ecNumber>
    </recommendedName>
</protein>
<dbReference type="GO" id="GO:0006777">
    <property type="term" value="P:Mo-molybdopterin cofactor biosynthetic process"/>
    <property type="evidence" value="ECO:0007669"/>
    <property type="project" value="UniProtKB-UniRule"/>
</dbReference>
<reference evidence="9 10" key="3">
    <citation type="submission" date="2020-08" db="EMBL/GenBank/DDBJ databases">
        <title>Genomic Encyclopedia of Type Strains, Phase IV (KMG-IV): sequencing the most valuable type-strain genomes for metagenomic binning, comparative biology and taxonomic classification.</title>
        <authorList>
            <person name="Goeker M."/>
        </authorList>
    </citation>
    <scope>NUCLEOTIDE SEQUENCE [LARGE SCALE GENOMIC DNA]</scope>
    <source>
        <strain evidence="9 10">DSM 27521</strain>
    </source>
</reference>
<dbReference type="GO" id="GO:0046872">
    <property type="term" value="F:metal ion binding"/>
    <property type="evidence" value="ECO:0007669"/>
    <property type="project" value="UniProtKB-UniRule"/>
</dbReference>
<dbReference type="AlphaFoldDB" id="A0A7W8KIF2"/>